<evidence type="ECO:0000313" key="2">
    <source>
        <dbReference type="EMBL" id="MBX57894.1"/>
    </source>
</evidence>
<feature type="signal peptide" evidence="1">
    <location>
        <begin position="1"/>
        <end position="16"/>
    </location>
</feature>
<reference evidence="2" key="1">
    <citation type="submission" date="2018-02" db="EMBL/GenBank/DDBJ databases">
        <title>Rhizophora mucronata_Transcriptome.</title>
        <authorList>
            <person name="Meera S.P."/>
            <person name="Sreeshan A."/>
            <person name="Augustine A."/>
        </authorList>
    </citation>
    <scope>NUCLEOTIDE SEQUENCE</scope>
    <source>
        <tissue evidence="2">Leaf</tissue>
    </source>
</reference>
<organism evidence="2">
    <name type="scientific">Rhizophora mucronata</name>
    <name type="common">Asiatic mangrove</name>
    <dbReference type="NCBI Taxonomy" id="61149"/>
    <lineage>
        <taxon>Eukaryota</taxon>
        <taxon>Viridiplantae</taxon>
        <taxon>Streptophyta</taxon>
        <taxon>Embryophyta</taxon>
        <taxon>Tracheophyta</taxon>
        <taxon>Spermatophyta</taxon>
        <taxon>Magnoliopsida</taxon>
        <taxon>eudicotyledons</taxon>
        <taxon>Gunneridae</taxon>
        <taxon>Pentapetalae</taxon>
        <taxon>rosids</taxon>
        <taxon>fabids</taxon>
        <taxon>Malpighiales</taxon>
        <taxon>Rhizophoraceae</taxon>
        <taxon>Rhizophora</taxon>
    </lineage>
</organism>
<feature type="chain" id="PRO_5015171353" evidence="1">
    <location>
        <begin position="17"/>
        <end position="54"/>
    </location>
</feature>
<keyword evidence="1" id="KW-0732">Signal</keyword>
<dbReference type="EMBL" id="GGEC01077410">
    <property type="protein sequence ID" value="MBX57894.1"/>
    <property type="molecule type" value="Transcribed_RNA"/>
</dbReference>
<accession>A0A2P2PT29</accession>
<dbReference type="AlphaFoldDB" id="A0A2P2PT29"/>
<proteinExistence type="predicted"/>
<sequence>MHWGTLFLSMVPPFVCYPFYVCKCTCVVLRMHLFPNNLFCNMENSSKCVNIFPE</sequence>
<evidence type="ECO:0000256" key="1">
    <source>
        <dbReference type="SAM" id="SignalP"/>
    </source>
</evidence>
<protein>
    <submittedName>
        <fullName evidence="2">Uncharacterized protein</fullName>
    </submittedName>
</protein>
<name>A0A2P2PT29_RHIMU</name>